<evidence type="ECO:0000313" key="1">
    <source>
        <dbReference type="EMBL" id="KAJ7088021.1"/>
    </source>
</evidence>
<evidence type="ECO:0000313" key="2">
    <source>
        <dbReference type="Proteomes" id="UP001222325"/>
    </source>
</evidence>
<sequence length="175" mass="19546">MYPPAMAEAREALTVVDLGPHFHAVLAAWTRIEAASRFENGPTKLSSKKRPDQVRAWIAAKRGKTGGAGVTVTDAAAYAIQWQAWWDSLQPEWRVKGVDGTWEIGGEYGERGREWGPLYQWGVNGVVSIVASLYFWGCAVKEDDRSQEVWEAAVGDVGWMLEGMAVFYEMFKGRF</sequence>
<protein>
    <submittedName>
        <fullName evidence="1">Uncharacterized protein</fullName>
    </submittedName>
</protein>
<dbReference type="Proteomes" id="UP001222325">
    <property type="component" value="Unassembled WGS sequence"/>
</dbReference>
<dbReference type="AlphaFoldDB" id="A0AAD6U5T0"/>
<proteinExistence type="predicted"/>
<comment type="caution">
    <text evidence="1">The sequence shown here is derived from an EMBL/GenBank/DDBJ whole genome shotgun (WGS) entry which is preliminary data.</text>
</comment>
<organism evidence="1 2">
    <name type="scientific">Mycena belliarum</name>
    <dbReference type="NCBI Taxonomy" id="1033014"/>
    <lineage>
        <taxon>Eukaryota</taxon>
        <taxon>Fungi</taxon>
        <taxon>Dikarya</taxon>
        <taxon>Basidiomycota</taxon>
        <taxon>Agaricomycotina</taxon>
        <taxon>Agaricomycetes</taxon>
        <taxon>Agaricomycetidae</taxon>
        <taxon>Agaricales</taxon>
        <taxon>Marasmiineae</taxon>
        <taxon>Mycenaceae</taxon>
        <taxon>Mycena</taxon>
    </lineage>
</organism>
<gene>
    <name evidence="1" type="ORF">B0H15DRAFT_801080</name>
</gene>
<accession>A0AAD6U5T0</accession>
<reference evidence="1" key="1">
    <citation type="submission" date="2023-03" db="EMBL/GenBank/DDBJ databases">
        <title>Massive genome expansion in bonnet fungi (Mycena s.s.) driven by repeated elements and novel gene families across ecological guilds.</title>
        <authorList>
            <consortium name="Lawrence Berkeley National Laboratory"/>
            <person name="Harder C.B."/>
            <person name="Miyauchi S."/>
            <person name="Viragh M."/>
            <person name="Kuo A."/>
            <person name="Thoen E."/>
            <person name="Andreopoulos B."/>
            <person name="Lu D."/>
            <person name="Skrede I."/>
            <person name="Drula E."/>
            <person name="Henrissat B."/>
            <person name="Morin E."/>
            <person name="Kohler A."/>
            <person name="Barry K."/>
            <person name="LaButti K."/>
            <person name="Morin E."/>
            <person name="Salamov A."/>
            <person name="Lipzen A."/>
            <person name="Mereny Z."/>
            <person name="Hegedus B."/>
            <person name="Baldrian P."/>
            <person name="Stursova M."/>
            <person name="Weitz H."/>
            <person name="Taylor A."/>
            <person name="Grigoriev I.V."/>
            <person name="Nagy L.G."/>
            <person name="Martin F."/>
            <person name="Kauserud H."/>
        </authorList>
    </citation>
    <scope>NUCLEOTIDE SEQUENCE</scope>
    <source>
        <strain evidence="1">CBHHK173m</strain>
    </source>
</reference>
<dbReference type="EMBL" id="JARJCN010000027">
    <property type="protein sequence ID" value="KAJ7088021.1"/>
    <property type="molecule type" value="Genomic_DNA"/>
</dbReference>
<name>A0AAD6U5T0_9AGAR</name>
<keyword evidence="2" id="KW-1185">Reference proteome</keyword>